<evidence type="ECO:0000313" key="1">
    <source>
        <dbReference type="EMBL" id="CDN51935.1"/>
    </source>
</evidence>
<protein>
    <submittedName>
        <fullName evidence="1">ABC-type nitrate/sulfonate/bicarbonate transport systems periplasmic components-like protein</fullName>
    </submittedName>
</protein>
<sequence length="285" mass="31877">MDASLYRFTLSPNGPVFDLPIYVALEEGIFEKNGLKVEFVSKYDPQSSSQDPFKRQKEALYEAGAASAYNLCEWAGLDRSEKSTRGSQVFGLRPAVAAQAIITFDDEIQEPRDLENVAVGINELTGSHYTTLQLLEGAIPRDSIIVEHAGPPHERYQSLKDGKLKAIAIMEPFISLALKEGAHIVAVNFYRGAEVISPDVPADKRGAYVASVNEAADLIRADFARYKHHVVAELNGRLAPEELASHFVHYAHSRPLDEKRFDYTYEWMKTWNLTKGTSEYKRLVA</sequence>
<geneLocation type="plasmid" evidence="2">
    <name>II</name>
</geneLocation>
<gene>
    <name evidence="1" type="ORF">RG540_PA12590</name>
</gene>
<reference evidence="2" key="1">
    <citation type="journal article" date="2014" name="BMC Genomics">
        <title>Genome sequencing of two Neorhizobium galegae strains reveals a noeT gene responsible for the unusual acetylation of the nodulation factors.</title>
        <authorList>
            <person name="Osterman J."/>
            <person name="Marsh J."/>
            <person name="Laine P.K."/>
            <person name="Zeng Z."/>
            <person name="Alatalo E."/>
            <person name="Sullivan J.T."/>
            <person name="Young J.P."/>
            <person name="Thomas-Oates J."/>
            <person name="Paulin L."/>
            <person name="Lindstrom K."/>
        </authorList>
    </citation>
    <scope>NUCLEOTIDE SEQUENCE [LARGE SCALE GENOMIC DNA]</scope>
    <source>
        <strain evidence="2">HAMBI 540</strain>
    </source>
</reference>
<evidence type="ECO:0000313" key="2">
    <source>
        <dbReference type="Proteomes" id="UP000028181"/>
    </source>
</evidence>
<proteinExistence type="predicted"/>
<dbReference type="KEGG" id="ngg:RG540_PA12590"/>
<dbReference type="Proteomes" id="UP000028181">
    <property type="component" value="Plasmid pHAMBI540a"/>
</dbReference>
<dbReference type="eggNOG" id="COG0715">
    <property type="taxonomic scope" value="Bacteria"/>
</dbReference>
<dbReference type="PATRIC" id="fig|1028800.3.peg.5899"/>
<dbReference type="Gene3D" id="3.40.190.10">
    <property type="entry name" value="Periplasmic binding protein-like II"/>
    <property type="match status" value="2"/>
</dbReference>
<dbReference type="SUPFAM" id="SSF53850">
    <property type="entry name" value="Periplasmic binding protein-like II"/>
    <property type="match status" value="1"/>
</dbReference>
<dbReference type="AlphaFoldDB" id="A0A068T3F3"/>
<dbReference type="EMBL" id="HG938354">
    <property type="protein sequence ID" value="CDN51935.1"/>
    <property type="molecule type" value="Genomic_DNA"/>
</dbReference>
<dbReference type="GeneID" id="43447858"/>
<keyword evidence="1" id="KW-0614">Plasmid</keyword>
<dbReference type="HOGENOM" id="CLU_976015_0_0_5"/>
<name>A0A068T3F3_NEOGA</name>
<organism evidence="1 2">
    <name type="scientific">Neorhizobium galegae bv. orientalis str. HAMBI 540</name>
    <dbReference type="NCBI Taxonomy" id="1028800"/>
    <lineage>
        <taxon>Bacteria</taxon>
        <taxon>Pseudomonadati</taxon>
        <taxon>Pseudomonadota</taxon>
        <taxon>Alphaproteobacteria</taxon>
        <taxon>Hyphomicrobiales</taxon>
        <taxon>Rhizobiaceae</taxon>
        <taxon>Rhizobium/Agrobacterium group</taxon>
        <taxon>Neorhizobium</taxon>
    </lineage>
</organism>
<accession>A0A068T3F3</accession>
<dbReference type="OrthoDB" id="7375392at2"/>
<keyword evidence="2" id="KW-1185">Reference proteome</keyword>
<dbReference type="RefSeq" id="WP_041365637.1">
    <property type="nucleotide sequence ID" value="NZ_HG938354.1"/>
</dbReference>